<dbReference type="KEGG" id="vg:4606053"/>
<name>A0ZYP2_9CAUD</name>
<reference evidence="2 3" key="1">
    <citation type="journal article" date="2007" name="BMC Genomics">
        <title>Sequence analysis of an Archaeal virus isolated from a hypersaline lake in Inner Mongolia, China.</title>
        <authorList>
            <person name="Pagaling E."/>
            <person name="Haigh R."/>
            <person name="Grant W.D."/>
            <person name="Cowan D.A."/>
            <person name="Jones B.E."/>
            <person name="Ma Y."/>
            <person name="Ventosa A."/>
            <person name="Heaphy S."/>
        </authorList>
    </citation>
    <scope>NUCLEOTIDE SEQUENCE</scope>
</reference>
<keyword evidence="3" id="KW-1185">Reference proteome</keyword>
<protein>
    <submittedName>
        <fullName evidence="2">Uncharacterized protein</fullName>
    </submittedName>
</protein>
<feature type="region of interest" description="Disordered" evidence="1">
    <location>
        <begin position="32"/>
        <end position="56"/>
    </location>
</feature>
<dbReference type="RefSeq" id="YP_919056.1">
    <property type="nucleotide sequence ID" value="NC_008695.1"/>
</dbReference>
<sequence>MSTTDTTTTEPSDNAWDRLADERDLFETIVDEGGPYAPHAENILTVLDERQEGDDA</sequence>
<evidence type="ECO:0000313" key="3">
    <source>
        <dbReference type="Proteomes" id="UP000002272"/>
    </source>
</evidence>
<dbReference type="EMBL" id="AM419438">
    <property type="protein sequence ID" value="CAL92451.1"/>
    <property type="molecule type" value="Genomic_DNA"/>
</dbReference>
<accession>A0ZYP2</accession>
<dbReference type="GeneID" id="4606053"/>
<evidence type="ECO:0000256" key="1">
    <source>
        <dbReference type="SAM" id="MobiDB-lite"/>
    </source>
</evidence>
<evidence type="ECO:0000313" key="2">
    <source>
        <dbReference type="EMBL" id="CAL92451.1"/>
    </source>
</evidence>
<proteinExistence type="predicted"/>
<organism evidence="2 3">
    <name type="scientific">Halorubrum virus BJ1</name>
    <dbReference type="NCBI Taxonomy" id="416419"/>
    <lineage>
        <taxon>Viruses</taxon>
        <taxon>Duplodnaviria</taxon>
        <taxon>Heunggongvirae</taxon>
        <taxon>Uroviricota</taxon>
        <taxon>Caudoviricetes</taxon>
        <taxon>Kirjokansivirales</taxon>
        <taxon>Graaviviridae</taxon>
        <taxon>Beejeyvirus</taxon>
        <taxon>Beejeyvirus bagaejinnorense</taxon>
        <taxon>Beejeyvirus BJ1</taxon>
    </lineage>
</organism>
<dbReference type="Proteomes" id="UP000002272">
    <property type="component" value="Segment"/>
</dbReference>